<protein>
    <submittedName>
        <fullName evidence="4">Iron dicitrate transport regulator FecR</fullName>
    </submittedName>
</protein>
<dbReference type="OrthoDB" id="645008at2"/>
<dbReference type="EMBL" id="CP023777">
    <property type="protein sequence ID" value="ATL49211.1"/>
    <property type="molecule type" value="Genomic_DNA"/>
</dbReference>
<name>A0A291QZ71_9BACT</name>
<sequence>MPSSAQNNDQHLVHTAEYIAALFLKKLQGQVSHEEQLILEQWLARQSDENREFLEATTDWPAIEAHIQKFYHLDTEAALQDVWTRIEQAPVKETRVINMNRWLKISSAAAIAALLIGSAWWFTHKHSINSTELPGTAHYANDVPPGSNKALLELADGSTIELDSNRNGKLAQQGNSTVVANGKGDISYLPAGAEDASTAVTYNRVTTPKGGTFKVVLPDNTIVWLNAASSIRYPTSFRGKNREVQITGEAYFDVAALAQQPFRVTVQRNDHAPITVDVLGTEFNIQAYPGETVHAATLVQGKVRVKLLENSSILQAGQQVIVDQQQEMQTRQADLSATLAWKNNLFNLQDASIQDIMNQVARWYNVEVTYEGSINQQFVGKIPRNMNLSSVLEILESTGWVRFRLEGRHLTVIARQ</sequence>
<dbReference type="InterPro" id="IPR006860">
    <property type="entry name" value="FecR"/>
</dbReference>
<dbReference type="InterPro" id="IPR012373">
    <property type="entry name" value="Ferrdict_sens_TM"/>
</dbReference>
<dbReference type="Gene3D" id="3.55.50.30">
    <property type="match status" value="1"/>
</dbReference>
<dbReference type="Proteomes" id="UP000220133">
    <property type="component" value="Chromosome"/>
</dbReference>
<evidence type="ECO:0000259" key="2">
    <source>
        <dbReference type="Pfam" id="PF04773"/>
    </source>
</evidence>
<keyword evidence="1" id="KW-0472">Membrane</keyword>
<proteinExistence type="predicted"/>
<keyword evidence="1" id="KW-1133">Transmembrane helix</keyword>
<keyword evidence="1" id="KW-0812">Transmembrane</keyword>
<dbReference type="InterPro" id="IPR032508">
    <property type="entry name" value="FecR_C"/>
</dbReference>
<evidence type="ECO:0000256" key="1">
    <source>
        <dbReference type="SAM" id="Phobius"/>
    </source>
</evidence>
<dbReference type="Pfam" id="PF04773">
    <property type="entry name" value="FecR"/>
    <property type="match status" value="1"/>
</dbReference>
<dbReference type="GO" id="GO:0016989">
    <property type="term" value="F:sigma factor antagonist activity"/>
    <property type="evidence" value="ECO:0007669"/>
    <property type="project" value="TreeGrafter"/>
</dbReference>
<dbReference type="KEGG" id="cbae:COR50_19655"/>
<evidence type="ECO:0000313" key="4">
    <source>
        <dbReference type="EMBL" id="ATL49211.1"/>
    </source>
</evidence>
<dbReference type="AlphaFoldDB" id="A0A291QZ71"/>
<gene>
    <name evidence="4" type="ORF">COR50_19655</name>
</gene>
<organism evidence="4 5">
    <name type="scientific">Chitinophaga caeni</name>
    <dbReference type="NCBI Taxonomy" id="2029983"/>
    <lineage>
        <taxon>Bacteria</taxon>
        <taxon>Pseudomonadati</taxon>
        <taxon>Bacteroidota</taxon>
        <taxon>Chitinophagia</taxon>
        <taxon>Chitinophagales</taxon>
        <taxon>Chitinophagaceae</taxon>
        <taxon>Chitinophaga</taxon>
    </lineage>
</organism>
<dbReference type="PANTHER" id="PTHR30273:SF2">
    <property type="entry name" value="PROTEIN FECR"/>
    <property type="match status" value="1"/>
</dbReference>
<dbReference type="PANTHER" id="PTHR30273">
    <property type="entry name" value="PERIPLASMIC SIGNAL SENSOR AND SIGMA FACTOR ACTIVATOR FECR-RELATED"/>
    <property type="match status" value="1"/>
</dbReference>
<reference evidence="4 5" key="1">
    <citation type="submission" date="2017-10" db="EMBL/GenBank/DDBJ databases">
        <title>Paenichitinophaga pekingensis gen. nov., sp. nov., isolated from activated sludge.</title>
        <authorList>
            <person name="Jin D."/>
            <person name="Kong X."/>
            <person name="Deng Y."/>
            <person name="Bai Z."/>
        </authorList>
    </citation>
    <scope>NUCLEOTIDE SEQUENCE [LARGE SCALE GENOMIC DNA]</scope>
    <source>
        <strain evidence="4 5">13</strain>
    </source>
</reference>
<feature type="transmembrane region" description="Helical" evidence="1">
    <location>
        <begin position="102"/>
        <end position="122"/>
    </location>
</feature>
<feature type="domain" description="Protein FecR C-terminal" evidence="3">
    <location>
        <begin position="346"/>
        <end position="412"/>
    </location>
</feature>
<evidence type="ECO:0000313" key="5">
    <source>
        <dbReference type="Proteomes" id="UP000220133"/>
    </source>
</evidence>
<dbReference type="Pfam" id="PF16344">
    <property type="entry name" value="FecR_C"/>
    <property type="match status" value="1"/>
</dbReference>
<dbReference type="Gene3D" id="2.60.120.1440">
    <property type="match status" value="1"/>
</dbReference>
<accession>A0A291QZ71</accession>
<dbReference type="RefSeq" id="WP_098195579.1">
    <property type="nucleotide sequence ID" value="NZ_CP023777.1"/>
</dbReference>
<evidence type="ECO:0000259" key="3">
    <source>
        <dbReference type="Pfam" id="PF16344"/>
    </source>
</evidence>
<keyword evidence="5" id="KW-1185">Reference proteome</keyword>
<feature type="domain" description="FecR protein" evidence="2">
    <location>
        <begin position="204"/>
        <end position="304"/>
    </location>
</feature>